<accession>A0ABP8M626</accession>
<dbReference type="RefSeq" id="WP_345162566.1">
    <property type="nucleotide sequence ID" value="NZ_BAABHC010000035.1"/>
</dbReference>
<protein>
    <submittedName>
        <fullName evidence="1">Nucleotidyltransferase domain-containing protein</fullName>
    </submittedName>
</protein>
<proteinExistence type="predicted"/>
<reference evidence="2" key="1">
    <citation type="journal article" date="2019" name="Int. J. Syst. Evol. Microbiol.">
        <title>The Global Catalogue of Microorganisms (GCM) 10K type strain sequencing project: providing services to taxonomists for standard genome sequencing and annotation.</title>
        <authorList>
            <consortium name="The Broad Institute Genomics Platform"/>
            <consortium name="The Broad Institute Genome Sequencing Center for Infectious Disease"/>
            <person name="Wu L."/>
            <person name="Ma J."/>
        </authorList>
    </citation>
    <scope>NUCLEOTIDE SEQUENCE [LARGE SCALE GENOMIC DNA]</scope>
    <source>
        <strain evidence="2">JCM 17926</strain>
    </source>
</reference>
<dbReference type="Pfam" id="PF10127">
    <property type="entry name" value="RlaP"/>
    <property type="match status" value="1"/>
</dbReference>
<sequence>MQEQIQQKLKEIETQYGVQILFACETGSRAWGFPSPDSDYDVRFIYRHPKDWYLSIDDTRDTIEYLSGDLDLVGWDIRKSLRLLRKSNAAVFERMQSPIVYVQQTDFRNRLRELAPSYFSCRAGLHHYMSMAHNYYKACEAGDIVKLKSYFYLLRTTLASLWIVEHKSIPPLQFRELLPLMKDQKISNTIDSMLELKASVDEKYLHPKEVELEAYLKSTLDFCEAKANEFEAQKGETEPLNQLFRKTIKQPWH</sequence>
<evidence type="ECO:0000313" key="1">
    <source>
        <dbReference type="EMBL" id="GAA4443535.1"/>
    </source>
</evidence>
<dbReference type="InterPro" id="IPR018775">
    <property type="entry name" value="RlaP"/>
</dbReference>
<dbReference type="PANTHER" id="PTHR34817">
    <property type="entry name" value="NUCLEOTIDYLTRANSFERASE"/>
    <property type="match status" value="1"/>
</dbReference>
<dbReference type="Proteomes" id="UP001500552">
    <property type="component" value="Unassembled WGS sequence"/>
</dbReference>
<dbReference type="InterPro" id="IPR043519">
    <property type="entry name" value="NT_sf"/>
</dbReference>
<organism evidence="1 2">
    <name type="scientific">Pontibacter saemangeumensis</name>
    <dbReference type="NCBI Taxonomy" id="1084525"/>
    <lineage>
        <taxon>Bacteria</taxon>
        <taxon>Pseudomonadati</taxon>
        <taxon>Bacteroidota</taxon>
        <taxon>Cytophagia</taxon>
        <taxon>Cytophagales</taxon>
        <taxon>Hymenobacteraceae</taxon>
        <taxon>Pontibacter</taxon>
    </lineage>
</organism>
<name>A0ABP8M626_9BACT</name>
<dbReference type="SUPFAM" id="SSF81301">
    <property type="entry name" value="Nucleotidyltransferase"/>
    <property type="match status" value="1"/>
</dbReference>
<comment type="caution">
    <text evidence="1">The sequence shown here is derived from an EMBL/GenBank/DDBJ whole genome shotgun (WGS) entry which is preliminary data.</text>
</comment>
<keyword evidence="2" id="KW-1185">Reference proteome</keyword>
<evidence type="ECO:0000313" key="2">
    <source>
        <dbReference type="Proteomes" id="UP001500552"/>
    </source>
</evidence>
<dbReference type="PANTHER" id="PTHR34817:SF2">
    <property type="entry name" value="NUCLEOTIDYLTRANSFERASE"/>
    <property type="match status" value="1"/>
</dbReference>
<dbReference type="EMBL" id="BAABHC010000035">
    <property type="protein sequence ID" value="GAA4443535.1"/>
    <property type="molecule type" value="Genomic_DNA"/>
</dbReference>
<gene>
    <name evidence="1" type="ORF">GCM10023188_44420</name>
</gene>